<dbReference type="Proteomes" id="UP001470230">
    <property type="component" value="Unassembled WGS sequence"/>
</dbReference>
<evidence type="ECO:0000313" key="2">
    <source>
        <dbReference type="EMBL" id="KAK8885826.1"/>
    </source>
</evidence>
<reference evidence="1 3" key="1">
    <citation type="submission" date="2024-04" db="EMBL/GenBank/DDBJ databases">
        <title>Tritrichomonas musculus Genome.</title>
        <authorList>
            <person name="Alves-Ferreira E."/>
            <person name="Grigg M."/>
            <person name="Lorenzi H."/>
            <person name="Galac M."/>
        </authorList>
    </citation>
    <scope>NUCLEOTIDE SEQUENCE [LARGE SCALE GENOMIC DNA]</scope>
    <source>
        <strain evidence="1 3">EAF2021</strain>
    </source>
</reference>
<gene>
    <name evidence="1" type="ORF">M9Y10_018115</name>
    <name evidence="2" type="ORF">M9Y10_041280</name>
</gene>
<organism evidence="1 3">
    <name type="scientific">Tritrichomonas musculus</name>
    <dbReference type="NCBI Taxonomy" id="1915356"/>
    <lineage>
        <taxon>Eukaryota</taxon>
        <taxon>Metamonada</taxon>
        <taxon>Parabasalia</taxon>
        <taxon>Tritrichomonadida</taxon>
        <taxon>Tritrichomonadidae</taxon>
        <taxon>Tritrichomonas</taxon>
    </lineage>
</organism>
<evidence type="ECO:0000313" key="3">
    <source>
        <dbReference type="Proteomes" id="UP001470230"/>
    </source>
</evidence>
<dbReference type="EMBL" id="JAPFFF010000239">
    <property type="protein sequence ID" value="KAK8835076.1"/>
    <property type="molecule type" value="Genomic_DNA"/>
</dbReference>
<evidence type="ECO:0008006" key="4">
    <source>
        <dbReference type="Google" id="ProtNLM"/>
    </source>
</evidence>
<proteinExistence type="predicted"/>
<protein>
    <recommendedName>
        <fullName evidence="4">Tetratricopeptide repeat protein</fullName>
    </recommendedName>
</protein>
<evidence type="ECO:0000313" key="1">
    <source>
        <dbReference type="EMBL" id="KAK8835076.1"/>
    </source>
</evidence>
<accession>A0ABR2GMJ3</accession>
<dbReference type="EMBL" id="JAPFFF010000007">
    <property type="protein sequence ID" value="KAK8885826.1"/>
    <property type="molecule type" value="Genomic_DNA"/>
</dbReference>
<comment type="caution">
    <text evidence="1">The sequence shown here is derived from an EMBL/GenBank/DDBJ whole genome shotgun (WGS) entry which is preliminary data.</text>
</comment>
<name>A0ABR2GMJ3_9EUKA</name>
<dbReference type="SUPFAM" id="SSF81901">
    <property type="entry name" value="HCP-like"/>
    <property type="match status" value="1"/>
</dbReference>
<keyword evidence="3" id="KW-1185">Reference proteome</keyword>
<sequence>MKKGKKESLVYYIKMLIKSNVIPENHERNRKLLDEQFSNDECMRCFHLGKILKKEKKFSEAGEYFDQSMRYAEIVGKNHIEYLDSEWSKEYYDLAIGLRSPLS</sequence>